<sequence length="1040" mass="112927">MSSATGTVATAHNGRVSKRQRLDGDQQVNGAAAKRSSRIFAPFRTIGLISPTDVPFSIDPRGKTTFNITTSVGRSLQTYDLRRGLHLIFITRPQTPERITAIANYKDHTLAAWGSKDGESNGLWVYKRGQKVGEFEMPAGGKRETISQILPLGAWIVGCAQTRIEVWSSATFEHHTTIHVAQGRIRATISGGVCNMPTYLNKILVGTSDGCVEVWNVSTGKLIYTIFPSSSDMGAVTTMEPAPVLSLFAIAYASGDVVIHDVRKDKPLISLSAGSKQAPVTTISFRTDGIGAGEDGREAGVMATATKAHGDVTFWDLNKGGRKMSVLRGAHFPPSTKQGELVAGGISKIEFLPGQAVIVTSGMDNALKTWIFDEQPFSATPRPLHARSGHAAPVLRLEFLPPSSDGSEADGKWLMSASRDRSLWAWSLRRDAQSSELSQGSVRKKAKKMGMLNNAIAGPDGTPSLEELKAPQITCMACSLNRDGGMGAMPGTKEIWAVPGNHKSASTAESSLTGWESVVTGHQGDRFARTWFWGRKRAGRWKFETSDGGNVTSVAISPCGTFALLGSSNGCIDVYNLQSGMKRQRFPATLTKKQAEALQAQLAENPAARHDNKYARGQGKHSGAVTGIQVDSLNQTVMSCGADGKVKFWDFHKAVLLHELDWSLTSIRGMRYHRSTDLIALSCDDSSLRVVDIVTKKLVRELWGASGKILDFTFSNDGRWLTAISEDSVLRTWDLPTGHLIEAIRFRSKPSAIAFSPTGEYLATAHEDSVGVHIWNNRTLFTTVSTKRIAPDDIVDIDMPVASGENTETSLEATFEAEDLAVEEEGAVVVAPDLDQLSSDLLTLSLVPKAKWQTLLHLDTIRSRNKPKEAPKPPEKAPFFLPSLDKSKPEDLSSAPSAPAEAEVAQKAASRISTLASAQQTSTFTSLLRNSPSQVITHLSTLSPSAADLAIRTLDPSPPYTELTTFVEVITQRLREKRDYELMQTYMSVFLQCHGNVVLESEELRVALREWDQVCKGEVRRLGDLVGFCRGVGGWIGGIV</sequence>
<dbReference type="SUPFAM" id="SSF50978">
    <property type="entry name" value="WD40 repeat-like"/>
    <property type="match status" value="2"/>
</dbReference>
<feature type="region of interest" description="Disordered" evidence="4">
    <location>
        <begin position="863"/>
        <end position="903"/>
    </location>
</feature>
<dbReference type="EMBL" id="KN847531">
    <property type="protein sequence ID" value="KIW08096.1"/>
    <property type="molecule type" value="Genomic_DNA"/>
</dbReference>
<dbReference type="InterPro" id="IPR059157">
    <property type="entry name" value="WDR36-Utp21_N"/>
</dbReference>
<dbReference type="Pfam" id="PF25168">
    <property type="entry name" value="Beta-prop_WDR36-Utp21_2nd"/>
    <property type="match status" value="1"/>
</dbReference>
<dbReference type="InterPro" id="IPR007319">
    <property type="entry name" value="WDR36/Utp21_C"/>
</dbReference>
<proteinExistence type="predicted"/>
<evidence type="ECO:0000256" key="1">
    <source>
        <dbReference type="ARBA" id="ARBA00022574"/>
    </source>
</evidence>
<dbReference type="PANTHER" id="PTHR22840:SF12">
    <property type="entry name" value="WD REPEAT-CONTAINING PROTEIN 36"/>
    <property type="match status" value="1"/>
</dbReference>
<dbReference type="Proteomes" id="UP000053259">
    <property type="component" value="Unassembled WGS sequence"/>
</dbReference>
<dbReference type="Pfam" id="PF25171">
    <property type="entry name" value="Beta-prop_WDR36-Utp21_1st"/>
    <property type="match status" value="1"/>
</dbReference>
<dbReference type="HOGENOM" id="CLU_002774_1_0_1"/>
<feature type="compositionally biased region" description="Basic and acidic residues" evidence="4">
    <location>
        <begin position="863"/>
        <end position="875"/>
    </location>
</feature>
<dbReference type="GO" id="GO:0006364">
    <property type="term" value="P:rRNA processing"/>
    <property type="evidence" value="ECO:0007669"/>
    <property type="project" value="InterPro"/>
</dbReference>
<feature type="repeat" description="WD" evidence="3">
    <location>
        <begin position="618"/>
        <end position="659"/>
    </location>
</feature>
<organism evidence="7 8">
    <name type="scientific">Verruconis gallopava</name>
    <dbReference type="NCBI Taxonomy" id="253628"/>
    <lineage>
        <taxon>Eukaryota</taxon>
        <taxon>Fungi</taxon>
        <taxon>Dikarya</taxon>
        <taxon>Ascomycota</taxon>
        <taxon>Pezizomycotina</taxon>
        <taxon>Dothideomycetes</taxon>
        <taxon>Pleosporomycetidae</taxon>
        <taxon>Venturiales</taxon>
        <taxon>Sympoventuriaceae</taxon>
        <taxon>Verruconis</taxon>
    </lineage>
</organism>
<dbReference type="InParanoid" id="A0A0D1XZ70"/>
<dbReference type="SMART" id="SM00320">
    <property type="entry name" value="WD40"/>
    <property type="match status" value="10"/>
</dbReference>
<dbReference type="GeneID" id="27309007"/>
<feature type="compositionally biased region" description="Polar residues" evidence="4">
    <location>
        <begin position="1"/>
        <end position="10"/>
    </location>
</feature>
<evidence type="ECO:0000256" key="3">
    <source>
        <dbReference type="PROSITE-ProRule" id="PRU00221"/>
    </source>
</evidence>
<dbReference type="InterPro" id="IPR036322">
    <property type="entry name" value="WD40_repeat_dom_sf"/>
</dbReference>
<evidence type="ECO:0000259" key="6">
    <source>
        <dbReference type="Pfam" id="PF25171"/>
    </source>
</evidence>
<name>A0A0D1XZ70_9PEZI</name>
<feature type="repeat" description="WD" evidence="3">
    <location>
        <begin position="702"/>
        <end position="743"/>
    </location>
</feature>
<dbReference type="PROSITE" id="PS00678">
    <property type="entry name" value="WD_REPEATS_1"/>
    <property type="match status" value="1"/>
</dbReference>
<dbReference type="RefSeq" id="XP_016217965.1">
    <property type="nucleotide sequence ID" value="XM_016353870.1"/>
</dbReference>
<protein>
    <recommendedName>
        <fullName evidence="9">Small-subunit processome Utp21 domain-containing protein</fullName>
    </recommendedName>
</protein>
<dbReference type="PROSITE" id="PS50082">
    <property type="entry name" value="WD_REPEATS_2"/>
    <property type="match status" value="3"/>
</dbReference>
<keyword evidence="1 3" id="KW-0853">WD repeat</keyword>
<dbReference type="InterPro" id="IPR019775">
    <property type="entry name" value="WD40_repeat_CS"/>
</dbReference>
<dbReference type="InterPro" id="IPR001680">
    <property type="entry name" value="WD40_rpt"/>
</dbReference>
<feature type="region of interest" description="Disordered" evidence="4">
    <location>
        <begin position="1"/>
        <end position="33"/>
    </location>
</feature>
<dbReference type="Gene3D" id="2.130.10.10">
    <property type="entry name" value="YVTN repeat-like/Quinoprotein amine dehydrogenase"/>
    <property type="match status" value="2"/>
</dbReference>
<evidence type="ECO:0000256" key="2">
    <source>
        <dbReference type="ARBA" id="ARBA00022737"/>
    </source>
</evidence>
<evidence type="ECO:0000256" key="4">
    <source>
        <dbReference type="SAM" id="MobiDB-lite"/>
    </source>
</evidence>
<dbReference type="Pfam" id="PF04192">
    <property type="entry name" value="Utp21"/>
    <property type="match status" value="1"/>
</dbReference>
<keyword evidence="2" id="KW-0677">Repeat</keyword>
<feature type="compositionally biased region" description="Low complexity" evidence="4">
    <location>
        <begin position="892"/>
        <end position="903"/>
    </location>
</feature>
<evidence type="ECO:0000313" key="8">
    <source>
        <dbReference type="Proteomes" id="UP000053259"/>
    </source>
</evidence>
<evidence type="ECO:0008006" key="9">
    <source>
        <dbReference type="Google" id="ProtNLM"/>
    </source>
</evidence>
<keyword evidence="8" id="KW-1185">Reference proteome</keyword>
<dbReference type="FunCoup" id="A0A0D1XZ70">
    <property type="interactions" value="1100"/>
</dbReference>
<dbReference type="STRING" id="253628.A0A0D1XZ70"/>
<dbReference type="PANTHER" id="PTHR22840">
    <property type="entry name" value="WD REPEAT-CONTAINING PROTEIN 36"/>
    <property type="match status" value="1"/>
</dbReference>
<dbReference type="GO" id="GO:0032040">
    <property type="term" value="C:small-subunit processome"/>
    <property type="evidence" value="ECO:0007669"/>
    <property type="project" value="InterPro"/>
</dbReference>
<dbReference type="AlphaFoldDB" id="A0A0D1XZ70"/>
<dbReference type="InterPro" id="IPR015943">
    <property type="entry name" value="WD40/YVTN_repeat-like_dom_sf"/>
</dbReference>
<dbReference type="GO" id="GO:0034388">
    <property type="term" value="C:Pwp2p-containing subcomplex of 90S preribosome"/>
    <property type="evidence" value="ECO:0007669"/>
    <property type="project" value="TreeGrafter"/>
</dbReference>
<dbReference type="OrthoDB" id="10250769at2759"/>
<feature type="domain" description="WDR36/Utp21 C-terminal" evidence="5">
    <location>
        <begin position="835"/>
        <end position="1035"/>
    </location>
</feature>
<evidence type="ECO:0000259" key="5">
    <source>
        <dbReference type="Pfam" id="PF04192"/>
    </source>
</evidence>
<accession>A0A0D1XZ70</accession>
<feature type="domain" description="WDR36/Utp21 N-terminal" evidence="6">
    <location>
        <begin position="68"/>
        <end position="373"/>
    </location>
</feature>
<gene>
    <name evidence="7" type="ORF">PV09_01034</name>
</gene>
<reference evidence="7 8" key="1">
    <citation type="submission" date="2015-01" db="EMBL/GenBank/DDBJ databases">
        <title>The Genome Sequence of Ochroconis gallopava CBS43764.</title>
        <authorList>
            <consortium name="The Broad Institute Genomics Platform"/>
            <person name="Cuomo C."/>
            <person name="de Hoog S."/>
            <person name="Gorbushina A."/>
            <person name="Stielow B."/>
            <person name="Teixiera M."/>
            <person name="Abouelleil A."/>
            <person name="Chapman S.B."/>
            <person name="Priest M."/>
            <person name="Young S.K."/>
            <person name="Wortman J."/>
            <person name="Nusbaum C."/>
            <person name="Birren B."/>
        </authorList>
    </citation>
    <scope>NUCLEOTIDE SEQUENCE [LARGE SCALE GENOMIC DNA]</scope>
    <source>
        <strain evidence="7 8">CBS 43764</strain>
    </source>
</reference>
<feature type="repeat" description="WD" evidence="3">
    <location>
        <begin position="203"/>
        <end position="225"/>
    </location>
</feature>
<dbReference type="VEuPathDB" id="FungiDB:PV09_01034"/>
<evidence type="ECO:0000313" key="7">
    <source>
        <dbReference type="EMBL" id="KIW08096.1"/>
    </source>
</evidence>